<gene>
    <name evidence="2" type="ORF">FAES_1044</name>
</gene>
<evidence type="ECO:0000313" key="2">
    <source>
        <dbReference type="EMBL" id="CCG99054.1"/>
    </source>
</evidence>
<dbReference type="SUPFAM" id="SSF82185">
    <property type="entry name" value="Histone H3 K4-specific methyltransferase SET7/9 N-terminal domain"/>
    <property type="match status" value="1"/>
</dbReference>
<dbReference type="EMBL" id="HE796683">
    <property type="protein sequence ID" value="CCG99054.1"/>
    <property type="molecule type" value="Genomic_DNA"/>
</dbReference>
<dbReference type="KEGG" id="fae:FAES_1044"/>
<protein>
    <submittedName>
        <fullName evidence="2">Uncharacterized protein</fullName>
    </submittedName>
</protein>
<keyword evidence="3" id="KW-1185">Reference proteome</keyword>
<feature type="chain" id="PRO_5003630991" evidence="1">
    <location>
        <begin position="20"/>
        <end position="341"/>
    </location>
</feature>
<keyword evidence="1" id="KW-0732">Signal</keyword>
<dbReference type="STRING" id="1166018.FAES_1044"/>
<feature type="signal peptide" evidence="1">
    <location>
        <begin position="1"/>
        <end position="19"/>
    </location>
</feature>
<reference evidence="2 3" key="1">
    <citation type="journal article" date="2012" name="J. Bacteriol.">
        <title>Genome Sequence of Fibrella aestuarina BUZ 2T, a Filamentous Marine Bacterium.</title>
        <authorList>
            <person name="Filippini M."/>
            <person name="Qi W."/>
            <person name="Blom J."/>
            <person name="Goesmann A."/>
            <person name="Smits T.H."/>
            <person name="Bagheri H.C."/>
        </authorList>
    </citation>
    <scope>NUCLEOTIDE SEQUENCE [LARGE SCALE GENOMIC DNA]</scope>
    <source>
        <strain evidence="3">BUZ 2T</strain>
    </source>
</reference>
<dbReference type="PATRIC" id="fig|1166018.3.peg.2762"/>
<name>I0K4K1_9BACT</name>
<dbReference type="RefSeq" id="WP_015330154.1">
    <property type="nucleotide sequence ID" value="NC_020054.1"/>
</dbReference>
<dbReference type="Proteomes" id="UP000011058">
    <property type="component" value="Chromosome"/>
</dbReference>
<evidence type="ECO:0000313" key="3">
    <source>
        <dbReference type="Proteomes" id="UP000011058"/>
    </source>
</evidence>
<dbReference type="Gene3D" id="3.90.930.1">
    <property type="match status" value="1"/>
</dbReference>
<sequence>MFRVFLLLSACFSVTASLAQTTTPSALTTAGGPPVAVPAKQKGGFLKKVAKQAGVPASVVSDPLSTTSYGLPGLPKKDSTGGMLSSVLGSDVVDLGLKIKSFTKKKDDKRAKKKVSKTDYEGLAMIRQFIKIGSGDRTVVEEFHVLREWQEPSKYVREVYGYNPKESRIKVLNKDLDNVYLLHGPYKRYQNGDLVEEGHYYVGTKDGRWEKYDPKFMLIDKVRYHRGFPAEAHITYYDSAHTKVKEVMPYEYGKLKGTYLAFHANGQLAEEGKYDNGVKVGRWTEYYPNATRRFRKRTTQYSHDRWEVPFDPYTLTEWDEKGKVTYERPKDKVVDEEEESE</sequence>
<dbReference type="HOGENOM" id="CLU_070766_0_0_10"/>
<proteinExistence type="predicted"/>
<evidence type="ECO:0000256" key="1">
    <source>
        <dbReference type="SAM" id="SignalP"/>
    </source>
</evidence>
<dbReference type="eggNOG" id="COG2849">
    <property type="taxonomic scope" value="Bacteria"/>
</dbReference>
<accession>I0K4K1</accession>
<organism evidence="2 3">
    <name type="scientific">Fibrella aestuarina BUZ 2</name>
    <dbReference type="NCBI Taxonomy" id="1166018"/>
    <lineage>
        <taxon>Bacteria</taxon>
        <taxon>Pseudomonadati</taxon>
        <taxon>Bacteroidota</taxon>
        <taxon>Cytophagia</taxon>
        <taxon>Cytophagales</taxon>
        <taxon>Spirosomataceae</taxon>
        <taxon>Fibrella</taxon>
    </lineage>
</organism>
<dbReference type="AlphaFoldDB" id="I0K4K1"/>